<dbReference type="AlphaFoldDB" id="A0A2A9D2M2"/>
<evidence type="ECO:0000256" key="3">
    <source>
        <dbReference type="ARBA" id="ARBA00022692"/>
    </source>
</evidence>
<dbReference type="GO" id="GO:0005886">
    <property type="term" value="C:plasma membrane"/>
    <property type="evidence" value="ECO:0007669"/>
    <property type="project" value="UniProtKB-SubCell"/>
</dbReference>
<keyword evidence="4 6" id="KW-1133">Transmembrane helix</keyword>
<feature type="transmembrane region" description="Helical" evidence="6">
    <location>
        <begin position="506"/>
        <end position="528"/>
    </location>
</feature>
<gene>
    <name evidence="8" type="ORF">ATL40_2519</name>
</gene>
<feature type="domain" description="ABC3 transporter permease C-terminal" evidence="7">
    <location>
        <begin position="64"/>
        <end position="175"/>
    </location>
</feature>
<dbReference type="InterPro" id="IPR003838">
    <property type="entry name" value="ABC3_permease_C"/>
</dbReference>
<dbReference type="GO" id="GO:0005840">
    <property type="term" value="C:ribosome"/>
    <property type="evidence" value="ECO:0007669"/>
    <property type="project" value="InterPro"/>
</dbReference>
<feature type="transmembrane region" description="Helical" evidence="6">
    <location>
        <begin position="20"/>
        <end position="40"/>
    </location>
</feature>
<keyword evidence="3 6" id="KW-0812">Transmembrane</keyword>
<dbReference type="PROSITE" id="PS00732">
    <property type="entry name" value="RIBOSOMAL_S16"/>
    <property type="match status" value="1"/>
</dbReference>
<dbReference type="RefSeq" id="WP_098469816.1">
    <property type="nucleotide sequence ID" value="NZ_PDJD01000001.1"/>
</dbReference>
<feature type="transmembrane region" description="Helical" evidence="6">
    <location>
        <begin position="594"/>
        <end position="616"/>
    </location>
</feature>
<evidence type="ECO:0000256" key="2">
    <source>
        <dbReference type="ARBA" id="ARBA00022475"/>
    </source>
</evidence>
<evidence type="ECO:0000256" key="1">
    <source>
        <dbReference type="ARBA" id="ARBA00004651"/>
    </source>
</evidence>
<evidence type="ECO:0000259" key="7">
    <source>
        <dbReference type="Pfam" id="PF02687"/>
    </source>
</evidence>
<comment type="subcellular location">
    <subcellularLocation>
        <location evidence="1">Cell membrane</location>
        <topology evidence="1">Multi-pass membrane protein</topology>
    </subcellularLocation>
</comment>
<feature type="transmembrane region" description="Helical" evidence="6">
    <location>
        <begin position="153"/>
        <end position="171"/>
    </location>
</feature>
<feature type="transmembrane region" description="Helical" evidence="6">
    <location>
        <begin position="116"/>
        <end position="133"/>
    </location>
</feature>
<keyword evidence="5 6" id="KW-0472">Membrane</keyword>
<proteinExistence type="predicted"/>
<comment type="caution">
    <text evidence="8">The sequence shown here is derived from an EMBL/GenBank/DDBJ whole genome shotgun (WGS) entry which is preliminary data.</text>
</comment>
<dbReference type="EMBL" id="PDJD01000001">
    <property type="protein sequence ID" value="PFG20903.1"/>
    <property type="molecule type" value="Genomic_DNA"/>
</dbReference>
<evidence type="ECO:0000313" key="8">
    <source>
        <dbReference type="EMBL" id="PFG20903.1"/>
    </source>
</evidence>
<evidence type="ECO:0000313" key="9">
    <source>
        <dbReference type="Proteomes" id="UP000224915"/>
    </source>
</evidence>
<dbReference type="Proteomes" id="UP000224915">
    <property type="component" value="Unassembled WGS sequence"/>
</dbReference>
<dbReference type="OrthoDB" id="4788904at2"/>
<organism evidence="8 9">
    <name type="scientific">Serinibacter salmoneus</name>
    <dbReference type="NCBI Taxonomy" id="556530"/>
    <lineage>
        <taxon>Bacteria</taxon>
        <taxon>Bacillati</taxon>
        <taxon>Actinomycetota</taxon>
        <taxon>Actinomycetes</taxon>
        <taxon>Micrococcales</taxon>
        <taxon>Beutenbergiaceae</taxon>
        <taxon>Serinibacter</taxon>
    </lineage>
</organism>
<feature type="transmembrane region" description="Helical" evidence="6">
    <location>
        <begin position="276"/>
        <end position="294"/>
    </location>
</feature>
<dbReference type="Pfam" id="PF02687">
    <property type="entry name" value="FtsX"/>
    <property type="match status" value="1"/>
</dbReference>
<keyword evidence="2" id="KW-1003">Cell membrane</keyword>
<feature type="transmembrane region" description="Helical" evidence="6">
    <location>
        <begin position="557"/>
        <end position="582"/>
    </location>
</feature>
<evidence type="ECO:0000256" key="5">
    <source>
        <dbReference type="ARBA" id="ARBA00023136"/>
    </source>
</evidence>
<evidence type="ECO:0000256" key="6">
    <source>
        <dbReference type="SAM" id="Phobius"/>
    </source>
</evidence>
<dbReference type="GO" id="GO:0003735">
    <property type="term" value="F:structural constituent of ribosome"/>
    <property type="evidence" value="ECO:0007669"/>
    <property type="project" value="InterPro"/>
</dbReference>
<keyword evidence="9" id="KW-1185">Reference proteome</keyword>
<dbReference type="InterPro" id="IPR020592">
    <property type="entry name" value="Ribosomal_bS16_CS"/>
</dbReference>
<feature type="transmembrane region" description="Helical" evidence="6">
    <location>
        <begin position="221"/>
        <end position="242"/>
    </location>
</feature>
<evidence type="ECO:0000256" key="4">
    <source>
        <dbReference type="ARBA" id="ARBA00022989"/>
    </source>
</evidence>
<accession>A0A2A9D2M2</accession>
<dbReference type="GO" id="GO:0006412">
    <property type="term" value="P:translation"/>
    <property type="evidence" value="ECO:0007669"/>
    <property type="project" value="InterPro"/>
</dbReference>
<reference evidence="8 9" key="1">
    <citation type="submission" date="2017-10" db="EMBL/GenBank/DDBJ databases">
        <title>Sequencing the genomes of 1000 actinobacteria strains.</title>
        <authorList>
            <person name="Klenk H.-P."/>
        </authorList>
    </citation>
    <scope>NUCLEOTIDE SEQUENCE [LARGE SCALE GENOMIC DNA]</scope>
    <source>
        <strain evidence="8 9">DSM 21801</strain>
    </source>
</reference>
<name>A0A2A9D2M2_9MICO</name>
<feature type="transmembrane region" description="Helical" evidence="6">
    <location>
        <begin position="60"/>
        <end position="79"/>
    </location>
</feature>
<sequence length="631" mass="65357">MGALFDLGLRLTRAGRSLRFGSVVLGCALSVALVTMAWVLPDAMFPPSPDPLETDPRRAPIASLLALITAPVIALLLAVGRMSAEVRDRRLASLMLLGVSRARTLTVAAVENLLPATVGAVAGIGLFGLLRVLTTALARDALAEPIVGGSRTILVAFGVVVVSTVLALAPIRRLAGGPATASEATVTAPSAWRLVPIPLALGLLGAVFATPTDQVTARTDLALFGAAVASALSIALATPWVISGVAGLLVRAPSVSVLMAARSVQTQGPAIARRVTGLGITSFVVLSAAGYLGIHESDPVTSGYVHQAEQGPQEVWIDAPNGESPLDPGLAAQIEAVAGVQGVWHTGTLRSPCSDGEESCSRVFVGTCRDLALLADVSGCSDAQAAWIRPTNVPRHLAAATSPERGTQAALENTRTGEPITLQVPGTMEQDVLASTQRWPRPEQYDLFVPAALAEELKAIDETHLTVVADQGSRVRFDIIGLAERADASVFVPALPAYEQIATLRVVVWSVAAASIAVAALIFALASIDRARHQRRTRARLVAVGVPARLLRSAQALATGTTLAVSLAVALGLGWASVTALAHTAGESQRMVNWTLLAVATAAISASAGALTLLTLPLTRTAVRAEDLRQE</sequence>
<protein>
    <recommendedName>
        <fullName evidence="7">ABC3 transporter permease C-terminal domain-containing protein</fullName>
    </recommendedName>
</protein>
<feature type="transmembrane region" description="Helical" evidence="6">
    <location>
        <begin position="191"/>
        <end position="209"/>
    </location>
</feature>